<keyword evidence="3 10" id="KW-0863">Zinc-finger</keyword>
<evidence type="ECO:0000256" key="3">
    <source>
        <dbReference type="ARBA" id="ARBA00022771"/>
    </source>
</evidence>
<dbReference type="AlphaFoldDB" id="A0A191UPZ3"/>
<feature type="compositionally biased region" description="Basic and acidic residues" evidence="11">
    <location>
        <begin position="209"/>
        <end position="219"/>
    </location>
</feature>
<evidence type="ECO:0000256" key="10">
    <source>
        <dbReference type="RuleBase" id="RU004334"/>
    </source>
</evidence>
<keyword evidence="5 10" id="KW-0805">Transcription regulation</keyword>
<dbReference type="GO" id="GO:0000978">
    <property type="term" value="F:RNA polymerase II cis-regulatory region sequence-specific DNA binding"/>
    <property type="evidence" value="ECO:0007669"/>
    <property type="project" value="TreeGrafter"/>
</dbReference>
<dbReference type="InterPro" id="IPR013088">
    <property type="entry name" value="Znf_NHR/GATA"/>
</dbReference>
<dbReference type="SMART" id="SM00430">
    <property type="entry name" value="HOLI"/>
    <property type="match status" value="1"/>
</dbReference>
<dbReference type="SMART" id="SM00399">
    <property type="entry name" value="ZnF_C4"/>
    <property type="match status" value="1"/>
</dbReference>
<organism evidence="14">
    <name type="scientific">Halocynthia roretzi</name>
    <name type="common">Sea squirt</name>
    <name type="synonym">Cynthia roretzi</name>
    <dbReference type="NCBI Taxonomy" id="7729"/>
    <lineage>
        <taxon>Eukaryota</taxon>
        <taxon>Metazoa</taxon>
        <taxon>Chordata</taxon>
        <taxon>Tunicata</taxon>
        <taxon>Ascidiacea</taxon>
        <taxon>Stolidobranchia</taxon>
        <taxon>Pyuridae</taxon>
        <taxon>Halocynthia</taxon>
    </lineage>
</organism>
<feature type="domain" description="Nuclear receptor" evidence="12">
    <location>
        <begin position="27"/>
        <end position="102"/>
    </location>
</feature>
<dbReference type="Pfam" id="PF00104">
    <property type="entry name" value="Hormone_recep"/>
    <property type="match status" value="1"/>
</dbReference>
<evidence type="ECO:0000259" key="13">
    <source>
        <dbReference type="PROSITE" id="PS51843"/>
    </source>
</evidence>
<dbReference type="FunFam" id="3.30.50.10:FF:000030">
    <property type="entry name" value="Nuclear Hormone Receptor family"/>
    <property type="match status" value="1"/>
</dbReference>
<dbReference type="Pfam" id="PF00105">
    <property type="entry name" value="zf-C4"/>
    <property type="match status" value="1"/>
</dbReference>
<dbReference type="GO" id="GO:0030154">
    <property type="term" value="P:cell differentiation"/>
    <property type="evidence" value="ECO:0007669"/>
    <property type="project" value="TreeGrafter"/>
</dbReference>
<feature type="region of interest" description="Disordered" evidence="11">
    <location>
        <begin position="208"/>
        <end position="252"/>
    </location>
</feature>
<dbReference type="GO" id="GO:0045944">
    <property type="term" value="P:positive regulation of transcription by RNA polymerase II"/>
    <property type="evidence" value="ECO:0007669"/>
    <property type="project" value="TreeGrafter"/>
</dbReference>
<protein>
    <submittedName>
        <fullName evidence="14">Vitamin D receptor</fullName>
    </submittedName>
</protein>
<feature type="domain" description="NR LBD" evidence="13">
    <location>
        <begin position="337"/>
        <end position="559"/>
    </location>
</feature>
<dbReference type="InterPro" id="IPR001628">
    <property type="entry name" value="Znf_hrmn_rcpt"/>
</dbReference>
<dbReference type="PANTHER" id="PTHR24082:SF283">
    <property type="entry name" value="NUCLEAR HORMONE RECEPTOR HR96"/>
    <property type="match status" value="1"/>
</dbReference>
<dbReference type="PANTHER" id="PTHR24082">
    <property type="entry name" value="NUCLEAR HORMONE RECEPTOR"/>
    <property type="match status" value="1"/>
</dbReference>
<dbReference type="InterPro" id="IPR050234">
    <property type="entry name" value="Nuclear_hormone_rcpt_NR1"/>
</dbReference>
<keyword evidence="4 10" id="KW-0862">Zinc</keyword>
<comment type="similarity">
    <text evidence="1 10">Belongs to the nuclear hormone receptor family.</text>
</comment>
<sequence length="559" mass="63698">MKTVGRTGVSLSRLRQDSPEDEGKTKDKICVVCGDIATGTHFAAMTCEGCKGFFRRSMKKCTQFTCAFENHCTINKSNRKHCQACRLQKCLAVGMNSNLIMSEESVNRKRELIRTNREKRALMRLKKEQEEIDQREKIFELSPQPIVQMTPEDKCLIKMLLDCHYSSYDFSYEDYETFRGRQHIAPPNVEEIKTSHVTLAWLMANTEEDLSRPQEEKPRKSASKVRSSSKKDNKVEHPKRAKDEGVCSSSNNSPVECCDLSDTFGSLHGVSQPPVVQQDGAVGRQSVAQDSFYSDSSASMPSRHNIRLGDQELNQYKCDMADQAATRMMFEDSKDTLADSGVDSLLYLQGLFMNQGLMDEKMHSLFQHFCDIMTWGIKKVIEFCKCIPEFQELSTVDQINLLRGGCLEMLVLRSYFAFASDGNKYMSDKFQYSPEDFLQAGASTEFVDQYTNVHMRMRKMKLKVEEICLLIGLVLFSPDRPGVQDHGKVEAMQKRIAQALRAYEYTNKDPEKACVIYSELLLLLPVLRTINVLFSNTILTLKDDINEDDINPLILEVNN</sequence>
<dbReference type="GO" id="GO:0004879">
    <property type="term" value="F:nuclear receptor activity"/>
    <property type="evidence" value="ECO:0007669"/>
    <property type="project" value="TreeGrafter"/>
</dbReference>
<evidence type="ECO:0000256" key="8">
    <source>
        <dbReference type="ARBA" id="ARBA00023170"/>
    </source>
</evidence>
<dbReference type="PRINTS" id="PR00398">
    <property type="entry name" value="STRDHORMONER"/>
</dbReference>
<dbReference type="PROSITE" id="PS51843">
    <property type="entry name" value="NR_LBD"/>
    <property type="match status" value="1"/>
</dbReference>
<dbReference type="GO" id="GO:0008270">
    <property type="term" value="F:zinc ion binding"/>
    <property type="evidence" value="ECO:0007669"/>
    <property type="project" value="UniProtKB-KW"/>
</dbReference>
<dbReference type="PRINTS" id="PR00047">
    <property type="entry name" value="STROIDFINGER"/>
</dbReference>
<name>A0A191UPZ3_HALRO</name>
<evidence type="ECO:0000256" key="1">
    <source>
        <dbReference type="ARBA" id="ARBA00005993"/>
    </source>
</evidence>
<keyword evidence="7 10" id="KW-0804">Transcription</keyword>
<dbReference type="SUPFAM" id="SSF57716">
    <property type="entry name" value="Glucocorticoid receptor-like (DNA-binding domain)"/>
    <property type="match status" value="1"/>
</dbReference>
<reference evidence="14" key="1">
    <citation type="journal article" date="2015" name="Hangug Susan Haghoi Ji">
        <title>Characterization and Transcriptional Activity of a Vitamin D Receptor Ortholog in the Ascidian Halocynthia roretzi.</title>
        <authorList>
            <person name="Lee J.H."/>
            <person name="Sohn Y.C."/>
        </authorList>
    </citation>
    <scope>NUCLEOTIDE SEQUENCE</scope>
</reference>
<dbReference type="EMBL" id="KT988062">
    <property type="protein sequence ID" value="ANJ03644.1"/>
    <property type="molecule type" value="mRNA"/>
</dbReference>
<keyword evidence="8 10" id="KW-0675">Receptor</keyword>
<comment type="subcellular location">
    <subcellularLocation>
        <location evidence="10">Nucleus</location>
    </subcellularLocation>
</comment>
<dbReference type="InterPro" id="IPR035500">
    <property type="entry name" value="NHR-like_dom_sf"/>
</dbReference>
<evidence type="ECO:0000256" key="6">
    <source>
        <dbReference type="ARBA" id="ARBA00023125"/>
    </source>
</evidence>
<keyword evidence="2 10" id="KW-0479">Metal-binding</keyword>
<dbReference type="GO" id="GO:0005634">
    <property type="term" value="C:nucleus"/>
    <property type="evidence" value="ECO:0007669"/>
    <property type="project" value="UniProtKB-SubCell"/>
</dbReference>
<evidence type="ECO:0000259" key="12">
    <source>
        <dbReference type="PROSITE" id="PS51030"/>
    </source>
</evidence>
<dbReference type="GO" id="GO:0000122">
    <property type="term" value="P:negative regulation of transcription by RNA polymerase II"/>
    <property type="evidence" value="ECO:0007669"/>
    <property type="project" value="TreeGrafter"/>
</dbReference>
<evidence type="ECO:0000313" key="14">
    <source>
        <dbReference type="EMBL" id="ANJ03644.1"/>
    </source>
</evidence>
<dbReference type="InterPro" id="IPR000536">
    <property type="entry name" value="Nucl_hrmn_rcpt_lig-bd"/>
</dbReference>
<keyword evidence="6 10" id="KW-0238">DNA-binding</keyword>
<proteinExistence type="evidence at transcript level"/>
<dbReference type="CDD" id="cd06929">
    <property type="entry name" value="NR_LBD_F1"/>
    <property type="match status" value="1"/>
</dbReference>
<accession>A0A191UPZ3</accession>
<evidence type="ECO:0000256" key="2">
    <source>
        <dbReference type="ARBA" id="ARBA00022723"/>
    </source>
</evidence>
<evidence type="ECO:0000256" key="9">
    <source>
        <dbReference type="ARBA" id="ARBA00023242"/>
    </source>
</evidence>
<dbReference type="PROSITE" id="PS51030">
    <property type="entry name" value="NUCLEAR_REC_DBD_2"/>
    <property type="match status" value="1"/>
</dbReference>
<feature type="region of interest" description="Disordered" evidence="11">
    <location>
        <begin position="1"/>
        <end position="23"/>
    </location>
</feature>
<evidence type="ECO:0000256" key="11">
    <source>
        <dbReference type="SAM" id="MobiDB-lite"/>
    </source>
</evidence>
<feature type="compositionally biased region" description="Basic and acidic residues" evidence="11">
    <location>
        <begin position="14"/>
        <end position="23"/>
    </location>
</feature>
<evidence type="ECO:0000256" key="5">
    <source>
        <dbReference type="ARBA" id="ARBA00023015"/>
    </source>
</evidence>
<dbReference type="Gene3D" id="3.30.50.10">
    <property type="entry name" value="Erythroid Transcription Factor GATA-1, subunit A"/>
    <property type="match status" value="1"/>
</dbReference>
<dbReference type="InterPro" id="IPR001723">
    <property type="entry name" value="Nuclear_hrmn_rcpt"/>
</dbReference>
<dbReference type="Gene3D" id="1.10.565.10">
    <property type="entry name" value="Retinoid X Receptor"/>
    <property type="match status" value="1"/>
</dbReference>
<keyword evidence="9 10" id="KW-0539">Nucleus</keyword>
<evidence type="ECO:0000256" key="7">
    <source>
        <dbReference type="ARBA" id="ARBA00023163"/>
    </source>
</evidence>
<dbReference type="SUPFAM" id="SSF48508">
    <property type="entry name" value="Nuclear receptor ligand-binding domain"/>
    <property type="match status" value="1"/>
</dbReference>
<feature type="compositionally biased region" description="Basic and acidic residues" evidence="11">
    <location>
        <begin position="229"/>
        <end position="245"/>
    </location>
</feature>
<evidence type="ECO:0000256" key="4">
    <source>
        <dbReference type="ARBA" id="ARBA00022833"/>
    </source>
</evidence>
<dbReference type="PROSITE" id="PS00031">
    <property type="entry name" value="NUCLEAR_REC_DBD_1"/>
    <property type="match status" value="1"/>
</dbReference>